<keyword evidence="6 8" id="KW-0456">Lyase</keyword>
<gene>
    <name evidence="11" type="ORF">CAUJ_LOCUS1254</name>
</gene>
<proteinExistence type="inferred from homology"/>
<dbReference type="NCBIfam" id="TIGR01225">
    <property type="entry name" value="hutH"/>
    <property type="match status" value="1"/>
</dbReference>
<evidence type="ECO:0000256" key="10">
    <source>
        <dbReference type="SAM" id="MobiDB-lite"/>
    </source>
</evidence>
<sequence>MLRKSRGSRQITMRLQVQIGLECIVVPCQSSETVNSIAKKSLAKIRRLRPELLFDDAYFEVRRTVGNSLLDPEDQAGDVLRDGDFILIAVHHEETEEAKEARRLEELEHAKKEIEKIELRKRKVSFALEQTGSIFVPKPTKLLVLDGNSLKPSDLVKCERGECLIQLSMDAEVRVRKGRELLEKIASEHRVVYGVTTGFGTFANVFIPPEKVKQLQVNLIRSHSVGYGEPLEPNKARMLLALRINVLAKGHSGISLGNLKKMIAAFNAFCVSYVPQKGTVGCSGDLAPLAHLALGLLGEGKMWSPSTGWQTADVVLKKNNLQPLELGPKEGLALINGTQMVTALGAFALERAHNIARQADVIAALSLDVLKGTTRAYDPDIHRIRAHPGQQLSALRLRSLLHSEANPSQIAESHRNCTKVQDAYTLRCVPQVHGVVHDTIEFVRRIISTEINSATDNPLVFSEREEIISGGNFHGEYPAKALDYLAIAVHELAQMSERRLERLVNKDLSGLPTFLTPDGGFNSGFMIIQVAAASLVSENKVLCHPSSVDSIPTSCNQEDHVSMGGFAARKAITVIEHVEAVLAMELLAACQGIEFLKPLISTAPLHKVYQLVRTVSPPLNADRYMHPEIEAVINLLRENKVWEAVLPHLETLERMEMDDPDALRQSAKTPTGIVNDRSEVDLTSYSDEEEEDIP</sequence>
<dbReference type="InterPro" id="IPR024083">
    <property type="entry name" value="Fumarase/histidase_N"/>
</dbReference>
<dbReference type="PROSITE" id="PS00488">
    <property type="entry name" value="PAL_HISTIDASE"/>
    <property type="match status" value="1"/>
</dbReference>
<dbReference type="FunFam" id="1.10.275.10:FF:000005">
    <property type="entry name" value="Histidine ammonia-lyase"/>
    <property type="match status" value="1"/>
</dbReference>
<evidence type="ECO:0000256" key="3">
    <source>
        <dbReference type="ARBA" id="ARBA00012994"/>
    </source>
</evidence>
<evidence type="ECO:0000313" key="11">
    <source>
        <dbReference type="EMBL" id="CAD6185335.1"/>
    </source>
</evidence>
<comment type="catalytic activity">
    <reaction evidence="7 9">
        <text>L-histidine = trans-urocanate + NH4(+)</text>
        <dbReference type="Rhea" id="RHEA:21232"/>
        <dbReference type="ChEBI" id="CHEBI:17771"/>
        <dbReference type="ChEBI" id="CHEBI:28938"/>
        <dbReference type="ChEBI" id="CHEBI:57595"/>
        <dbReference type="EC" id="4.3.1.3"/>
    </reaction>
</comment>
<comment type="similarity">
    <text evidence="2 8">Belongs to the PAL/histidase family.</text>
</comment>
<accession>A0A8S1GP09</accession>
<dbReference type="GO" id="GO:0006548">
    <property type="term" value="P:L-histidine catabolic process"/>
    <property type="evidence" value="ECO:0007669"/>
    <property type="project" value="InterPro"/>
</dbReference>
<dbReference type="InterPro" id="IPR001106">
    <property type="entry name" value="Aromatic_Lyase"/>
</dbReference>
<evidence type="ECO:0000256" key="8">
    <source>
        <dbReference type="RuleBase" id="RU003954"/>
    </source>
</evidence>
<dbReference type="InterPro" id="IPR008948">
    <property type="entry name" value="L-Aspartase-like"/>
</dbReference>
<dbReference type="OrthoDB" id="10051290at2759"/>
<feature type="region of interest" description="Disordered" evidence="10">
    <location>
        <begin position="657"/>
        <end position="694"/>
    </location>
</feature>
<reference evidence="11" key="1">
    <citation type="submission" date="2020-10" db="EMBL/GenBank/DDBJ databases">
        <authorList>
            <person name="Kikuchi T."/>
        </authorList>
    </citation>
    <scope>NUCLEOTIDE SEQUENCE</scope>
    <source>
        <strain evidence="11">NKZ352</strain>
    </source>
</reference>
<dbReference type="Gene3D" id="3.10.20.90">
    <property type="entry name" value="Phosphatidylinositol 3-kinase Catalytic Subunit, Chain A, domain 1"/>
    <property type="match status" value="1"/>
</dbReference>
<comment type="caution">
    <text evidence="11">The sequence shown here is derived from an EMBL/GenBank/DDBJ whole genome shotgun (WGS) entry which is preliminary data.</text>
</comment>
<name>A0A8S1GP09_9PELO</name>
<dbReference type="GO" id="GO:0005737">
    <property type="term" value="C:cytoplasm"/>
    <property type="evidence" value="ECO:0007669"/>
    <property type="project" value="InterPro"/>
</dbReference>
<evidence type="ECO:0000256" key="1">
    <source>
        <dbReference type="ARBA" id="ARBA00005113"/>
    </source>
</evidence>
<evidence type="ECO:0000256" key="7">
    <source>
        <dbReference type="ARBA" id="ARBA00049269"/>
    </source>
</evidence>
<keyword evidence="5 9" id="KW-0369">Histidine metabolism</keyword>
<dbReference type="EC" id="4.3.1.3" evidence="3 9"/>
<protein>
    <recommendedName>
        <fullName evidence="4 9">Histidine ammonia-lyase</fullName>
        <ecNumber evidence="3 9">4.3.1.3</ecNumber>
    </recommendedName>
</protein>
<keyword evidence="12" id="KW-1185">Reference proteome</keyword>
<dbReference type="GO" id="GO:0004397">
    <property type="term" value="F:histidine ammonia-lyase activity"/>
    <property type="evidence" value="ECO:0007669"/>
    <property type="project" value="UniProtKB-EC"/>
</dbReference>
<dbReference type="FunFam" id="1.20.200.10:FF:000003">
    <property type="entry name" value="Histidine ammonia-lyase"/>
    <property type="match status" value="1"/>
</dbReference>
<dbReference type="InterPro" id="IPR005921">
    <property type="entry name" value="HutH"/>
</dbReference>
<dbReference type="CDD" id="cd00332">
    <property type="entry name" value="PAL-HAL"/>
    <property type="match status" value="1"/>
</dbReference>
<dbReference type="PANTHER" id="PTHR10362">
    <property type="entry name" value="HISTIDINE AMMONIA-LYASE"/>
    <property type="match status" value="1"/>
</dbReference>
<dbReference type="InterPro" id="IPR022313">
    <property type="entry name" value="Phe/His_NH3-lyase_AS"/>
</dbReference>
<dbReference type="Pfam" id="PF00221">
    <property type="entry name" value="Lyase_aromatic"/>
    <property type="match status" value="1"/>
</dbReference>
<evidence type="ECO:0000256" key="6">
    <source>
        <dbReference type="ARBA" id="ARBA00023239"/>
    </source>
</evidence>
<evidence type="ECO:0000256" key="2">
    <source>
        <dbReference type="ARBA" id="ARBA00007238"/>
    </source>
</evidence>
<evidence type="ECO:0000256" key="4">
    <source>
        <dbReference type="ARBA" id="ARBA00017271"/>
    </source>
</evidence>
<dbReference type="Proteomes" id="UP000835052">
    <property type="component" value="Unassembled WGS sequence"/>
</dbReference>
<dbReference type="NCBIfam" id="NF006871">
    <property type="entry name" value="PRK09367.1"/>
    <property type="match status" value="1"/>
</dbReference>
<dbReference type="AlphaFoldDB" id="A0A8S1GP09"/>
<dbReference type="EMBL" id="CAJGYM010000002">
    <property type="protein sequence ID" value="CAD6185335.1"/>
    <property type="molecule type" value="Genomic_DNA"/>
</dbReference>
<organism evidence="11 12">
    <name type="scientific">Caenorhabditis auriculariae</name>
    <dbReference type="NCBI Taxonomy" id="2777116"/>
    <lineage>
        <taxon>Eukaryota</taxon>
        <taxon>Metazoa</taxon>
        <taxon>Ecdysozoa</taxon>
        <taxon>Nematoda</taxon>
        <taxon>Chromadorea</taxon>
        <taxon>Rhabditida</taxon>
        <taxon>Rhabditina</taxon>
        <taxon>Rhabditomorpha</taxon>
        <taxon>Rhabditoidea</taxon>
        <taxon>Rhabditidae</taxon>
        <taxon>Peloderinae</taxon>
        <taxon>Caenorhabditis</taxon>
    </lineage>
</organism>
<evidence type="ECO:0000256" key="5">
    <source>
        <dbReference type="ARBA" id="ARBA00022808"/>
    </source>
</evidence>
<comment type="pathway">
    <text evidence="1 9">Amino-acid degradation; L-histidine degradation into L-glutamate; N-formimidoyl-L-glutamate from L-histidine: step 1/3.</text>
</comment>
<evidence type="ECO:0000313" key="12">
    <source>
        <dbReference type="Proteomes" id="UP000835052"/>
    </source>
</evidence>
<dbReference type="Gene3D" id="1.20.200.10">
    <property type="entry name" value="Fumarase/aspartase (Central domain)"/>
    <property type="match status" value="1"/>
</dbReference>
<evidence type="ECO:0000256" key="9">
    <source>
        <dbReference type="RuleBase" id="RU004479"/>
    </source>
</evidence>
<dbReference type="SUPFAM" id="SSF48557">
    <property type="entry name" value="L-aspartase-like"/>
    <property type="match status" value="1"/>
</dbReference>
<dbReference type="Gene3D" id="1.10.275.10">
    <property type="entry name" value="Fumarase/aspartase (N-terminal domain)"/>
    <property type="match status" value="1"/>
</dbReference>